<dbReference type="OrthoDB" id="10068793at2759"/>
<dbReference type="Proteomes" id="UP000452235">
    <property type="component" value="Unassembled WGS sequence"/>
</dbReference>
<dbReference type="VEuPathDB" id="FungiDB:ATEG_05269"/>
<protein>
    <submittedName>
        <fullName evidence="4">Isoform b of protein F37C4.5</fullName>
    </submittedName>
</protein>
<organism evidence="4 5">
    <name type="scientific">Aspergillus terreus</name>
    <dbReference type="NCBI Taxonomy" id="33178"/>
    <lineage>
        <taxon>Eukaryota</taxon>
        <taxon>Fungi</taxon>
        <taxon>Dikarya</taxon>
        <taxon>Ascomycota</taxon>
        <taxon>Pezizomycotina</taxon>
        <taxon>Eurotiomycetes</taxon>
        <taxon>Eurotiomycetidae</taxon>
        <taxon>Eurotiales</taxon>
        <taxon>Aspergillaceae</taxon>
        <taxon>Aspergillus</taxon>
        <taxon>Aspergillus subgen. Circumdati</taxon>
    </lineage>
</organism>
<evidence type="ECO:0000313" key="4">
    <source>
        <dbReference type="EMBL" id="GFF16143.1"/>
    </source>
</evidence>
<dbReference type="InterPro" id="IPR037291">
    <property type="entry name" value="DUF4139"/>
</dbReference>
<proteinExistence type="predicted"/>
<feature type="region of interest" description="Disordered" evidence="1">
    <location>
        <begin position="77"/>
        <end position="109"/>
    </location>
</feature>
<comment type="caution">
    <text evidence="4">The sequence shown here is derived from an EMBL/GenBank/DDBJ whole genome shotgun (WGS) entry which is preliminary data.</text>
</comment>
<dbReference type="InterPro" id="IPR011935">
    <property type="entry name" value="CHP02231"/>
</dbReference>
<reference evidence="4 5" key="1">
    <citation type="submission" date="2020-01" db="EMBL/GenBank/DDBJ databases">
        <title>Aspergillus terreus IFO 6365 whole genome shotgun sequence.</title>
        <authorList>
            <person name="Kanamasa S."/>
            <person name="Takahashi H."/>
        </authorList>
    </citation>
    <scope>NUCLEOTIDE SEQUENCE [LARGE SCALE GENOMIC DNA]</scope>
    <source>
        <strain evidence="4 5">IFO 6365</strain>
    </source>
</reference>
<feature type="compositionally biased region" description="Acidic residues" evidence="1">
    <location>
        <begin position="98"/>
        <end position="109"/>
    </location>
</feature>
<evidence type="ECO:0000313" key="5">
    <source>
        <dbReference type="Proteomes" id="UP000452235"/>
    </source>
</evidence>
<feature type="domain" description="DUF4140" evidence="3">
    <location>
        <begin position="19"/>
        <end position="141"/>
    </location>
</feature>
<dbReference type="EMBL" id="BLJY01000005">
    <property type="protein sequence ID" value="GFF16143.1"/>
    <property type="molecule type" value="Genomic_DNA"/>
</dbReference>
<dbReference type="AlphaFoldDB" id="A0A5M3Z2L5"/>
<name>A0A5M3Z2L5_ASPTE</name>
<feature type="domain" description="DUF4139" evidence="2">
    <location>
        <begin position="284"/>
        <end position="722"/>
    </location>
</feature>
<dbReference type="PANTHER" id="PTHR31005:SF8">
    <property type="entry name" value="DUF4139 DOMAIN-CONTAINING PROTEIN"/>
    <property type="match status" value="1"/>
</dbReference>
<sequence length="729" mass="78791">MADIFTAEIAISALPTKSVTLTPHRATVVREIHTTIQPGANELTIVDLDPTIDPDSIRVEGTGCATITDIQTAIVPRTEHFDDVYPPDDDSSSSSLSSEEDPSDDEDEELTTLRAAIAEAETRLARARNNKASAQTSLDFLDGYGRALRPEHSSAEEVGAFLALYARQRAADASAHHDAVVAETAVSSELEALQGRLRRREERRAKAARAQRQAQQREKQLVRRKRAQRREQAARRREERRAFWTGEMGRVVVRLDGDVATLVEEGAMGKKKGEDVGMGVVLVLRYVVPRAQWAPRYELSVRTPSAAAQLVYRAEYFNSSAETWRDAAVTLSTSEAAWSRLDEEVPVLTPWHIRLDAEASETAWNGVLEKPAMKSGGLFGPPTQRVKTGGLFGNAGGGFGNAQTGANVNANVNSTGSALFGSQSQPLPPPPAPGLFGSAQSQPAPARAFGTAPPEPAQTSVFAAAAPQPPVFAMGAPSGDADADTDADAETIEDSILSQTLDHLDSIKHDYGMTTTYTLPGTRTVEPSQHGRRHVLAELDLPDVTLSHLIVPKKRAAAFLRARVKNTSSVKLLRGRVGLTVDGIFLGSSMLGACAPDADFQVSLGVDPAIAVAYAKPLVRRVAGGFFASEDAAVFRRSCWVKNSKGVAVDLVVSDQVPVSQDEKLRVNVVEPKLENKEGARAQIEMDEETGSGEASMLKDGEVKWTIRLEPGREFRVVLEYETRRLVGR</sequence>
<evidence type="ECO:0000256" key="1">
    <source>
        <dbReference type="SAM" id="MobiDB-lite"/>
    </source>
</evidence>
<dbReference type="InterPro" id="IPR025554">
    <property type="entry name" value="DUF4140"/>
</dbReference>
<keyword evidence="5" id="KW-1185">Reference proteome</keyword>
<evidence type="ECO:0000259" key="2">
    <source>
        <dbReference type="Pfam" id="PF13598"/>
    </source>
</evidence>
<evidence type="ECO:0000259" key="3">
    <source>
        <dbReference type="Pfam" id="PF13600"/>
    </source>
</evidence>
<accession>A0A5M3Z2L5</accession>
<feature type="region of interest" description="Disordered" evidence="1">
    <location>
        <begin position="197"/>
        <end position="239"/>
    </location>
</feature>
<gene>
    <name evidence="4" type="ORF">ATEIFO6365_0005033300</name>
</gene>
<feature type="region of interest" description="Disordered" evidence="1">
    <location>
        <begin position="417"/>
        <end position="455"/>
    </location>
</feature>
<dbReference type="PANTHER" id="PTHR31005">
    <property type="entry name" value="DUF4139 DOMAIN-CONTAINING PROTEIN"/>
    <property type="match status" value="1"/>
</dbReference>
<dbReference type="Pfam" id="PF13600">
    <property type="entry name" value="DUF4140"/>
    <property type="match status" value="1"/>
</dbReference>
<feature type="compositionally biased region" description="Basic and acidic residues" evidence="1">
    <location>
        <begin position="229"/>
        <end position="239"/>
    </location>
</feature>
<dbReference type="Pfam" id="PF13598">
    <property type="entry name" value="DUF4139"/>
    <property type="match status" value="1"/>
</dbReference>